<name>A0ABM9IFW1_9BACT</name>
<evidence type="ECO:0000313" key="1">
    <source>
        <dbReference type="EMBL" id="CAI9086461.1"/>
    </source>
</evidence>
<proteinExistence type="predicted"/>
<dbReference type="EMBL" id="OX458932">
    <property type="protein sequence ID" value="CAI9086461.1"/>
    <property type="molecule type" value="Genomic_DNA"/>
</dbReference>
<reference evidence="1" key="1">
    <citation type="submission" date="2023-03" db="EMBL/GenBank/DDBJ databases">
        <authorList>
            <person name="Cremers G."/>
            <person name="Picone N."/>
        </authorList>
    </citation>
    <scope>NUCLEOTIDE SEQUENCE</scope>
    <source>
        <strain evidence="1">Sample_alias</strain>
    </source>
</reference>
<protein>
    <submittedName>
        <fullName evidence="1">Uncharacterized protein</fullName>
    </submittedName>
</protein>
<keyword evidence="2" id="KW-1185">Reference proteome</keyword>
<accession>A0ABM9IFW1</accession>
<dbReference type="Proteomes" id="UP001161497">
    <property type="component" value="Chromosome"/>
</dbReference>
<evidence type="ECO:0000313" key="2">
    <source>
        <dbReference type="Proteomes" id="UP001161497"/>
    </source>
</evidence>
<organism evidence="1 2">
    <name type="scientific">Candidatus Methylacidiphilum fumarolicum</name>
    <dbReference type="NCBI Taxonomy" id="591154"/>
    <lineage>
        <taxon>Bacteria</taxon>
        <taxon>Pseudomonadati</taxon>
        <taxon>Verrucomicrobiota</taxon>
        <taxon>Methylacidiphilae</taxon>
        <taxon>Methylacidiphilales</taxon>
        <taxon>Methylacidiphilaceae</taxon>
        <taxon>Methylacidiphilum (ex Ratnadevi et al. 2023)</taxon>
    </lineage>
</organism>
<gene>
    <name evidence="1" type="ORF">MFUM_2149</name>
</gene>
<sequence length="59" mass="6404">MSDNGMKMSGEVGGELMPGVLPDISDAGVEPRPPWLLSFSHSPIRATVFLWEPEHCPPT</sequence>